<keyword evidence="2" id="KW-1185">Reference proteome</keyword>
<reference evidence="1 2" key="1">
    <citation type="submission" date="2020-08" db="EMBL/GenBank/DDBJ databases">
        <title>Plant Genome Project.</title>
        <authorList>
            <person name="Zhang R.-G."/>
        </authorList>
    </citation>
    <scope>NUCLEOTIDE SEQUENCE [LARGE SCALE GENOMIC DNA]</scope>
    <source>
        <tissue evidence="1">Rhizome</tissue>
    </source>
</reference>
<sequence length="333" mass="35717">MSSDFFDIVLPNPVFSVDKAGLGLRRSPASAVTGLWFSETTGKEILLLELEGTTGSDFKFDWTVSAIPCRALPADRGRSGNFVLRFGGTSLGKSGRSIGRTGARGRGLGELGREDVGVNGARGRLGELGREEDAEFTSGRGRGLGELGREEVVEDGMRLILDGSLPTEGERPAAVGADGVAREMGCLVGVDGRELDEDITEADLAFTGVDERVGTERDVSTGVFPEEGVTGRLIGVDGLEVTEAELVFRTEIAAQQIAEKYGVQKSPRESRHQCTNVLTTGVHQLCSLGQRTGSNPHEGRNFVLEICISTCLWVPSMSLIWTWNPKDTCNQLL</sequence>
<dbReference type="AlphaFoldDB" id="A0A8J5FP93"/>
<gene>
    <name evidence="1" type="ORF">ZIOFF_048160</name>
</gene>
<dbReference type="Proteomes" id="UP000734854">
    <property type="component" value="Unassembled WGS sequence"/>
</dbReference>
<dbReference type="EMBL" id="JACMSC010000013">
    <property type="protein sequence ID" value="KAG6493183.1"/>
    <property type="molecule type" value="Genomic_DNA"/>
</dbReference>
<organism evidence="1 2">
    <name type="scientific">Zingiber officinale</name>
    <name type="common">Ginger</name>
    <name type="synonym">Amomum zingiber</name>
    <dbReference type="NCBI Taxonomy" id="94328"/>
    <lineage>
        <taxon>Eukaryota</taxon>
        <taxon>Viridiplantae</taxon>
        <taxon>Streptophyta</taxon>
        <taxon>Embryophyta</taxon>
        <taxon>Tracheophyta</taxon>
        <taxon>Spermatophyta</taxon>
        <taxon>Magnoliopsida</taxon>
        <taxon>Liliopsida</taxon>
        <taxon>Zingiberales</taxon>
        <taxon>Zingiberaceae</taxon>
        <taxon>Zingiber</taxon>
    </lineage>
</organism>
<name>A0A8J5FP93_ZINOF</name>
<protein>
    <submittedName>
        <fullName evidence="1">Uncharacterized protein</fullName>
    </submittedName>
</protein>
<evidence type="ECO:0000313" key="2">
    <source>
        <dbReference type="Proteomes" id="UP000734854"/>
    </source>
</evidence>
<accession>A0A8J5FP93</accession>
<proteinExistence type="predicted"/>
<evidence type="ECO:0000313" key="1">
    <source>
        <dbReference type="EMBL" id="KAG6493183.1"/>
    </source>
</evidence>
<comment type="caution">
    <text evidence="1">The sequence shown here is derived from an EMBL/GenBank/DDBJ whole genome shotgun (WGS) entry which is preliminary data.</text>
</comment>